<dbReference type="Proteomes" id="UP000886865">
    <property type="component" value="Unassembled WGS sequence"/>
</dbReference>
<sequence>MNIKSVNFGLDRGVNKISFQGTISKKQQASNNVVTQDYKKLSLEQLQNMANISFGSNSARLNAQDVAWLKGHMTPEQFEKAKKLFYIPQKGDKQLSREDICLITTLDNDKFEKAQKLLRMPEISNKLNGYDISALVELEYFDFIKAIKLMQIPQRGDSQFSGNEAAIITQLNRQDYKKAQRFFYVPERGQRQFSAYDICYGFVRLNDKQLEKAQRLYYSPQRGDKQFKGGEICAIARLKDDQYRKAQDFFYIPQRGNKQFDGYEISKLASLEDDSLELAKHLLLNPKYQITKDEICNQLLNFAIDNNLVKTKELQEPLDALKIATIISRYKQQMQQ</sequence>
<dbReference type="EMBL" id="DVJQ01000022">
    <property type="protein sequence ID" value="HIS73887.1"/>
    <property type="molecule type" value="Genomic_DNA"/>
</dbReference>
<reference evidence="1" key="2">
    <citation type="journal article" date="2021" name="PeerJ">
        <title>Extensive microbial diversity within the chicken gut microbiome revealed by metagenomics and culture.</title>
        <authorList>
            <person name="Gilroy R."/>
            <person name="Ravi A."/>
            <person name="Getino M."/>
            <person name="Pursley I."/>
            <person name="Horton D.L."/>
            <person name="Alikhan N.F."/>
            <person name="Baker D."/>
            <person name="Gharbi K."/>
            <person name="Hall N."/>
            <person name="Watson M."/>
            <person name="Adriaenssens E.M."/>
            <person name="Foster-Nyarko E."/>
            <person name="Jarju S."/>
            <person name="Secka A."/>
            <person name="Antonio M."/>
            <person name="Oren A."/>
            <person name="Chaudhuri R.R."/>
            <person name="La Ragione R."/>
            <person name="Hildebrand F."/>
            <person name="Pallen M.J."/>
        </authorList>
    </citation>
    <scope>NUCLEOTIDE SEQUENCE</scope>
    <source>
        <strain evidence="1">CHK152-2871</strain>
    </source>
</reference>
<name>A0A9D1FI50_9BACT</name>
<evidence type="ECO:0000313" key="1">
    <source>
        <dbReference type="EMBL" id="HIS73887.1"/>
    </source>
</evidence>
<organism evidence="1 2">
    <name type="scientific">Candidatus Galligastranaerophilus intestinavium</name>
    <dbReference type="NCBI Taxonomy" id="2840836"/>
    <lineage>
        <taxon>Bacteria</taxon>
        <taxon>Candidatus Galligastranaerophilus</taxon>
    </lineage>
</organism>
<comment type="caution">
    <text evidence="1">The sequence shown here is derived from an EMBL/GenBank/DDBJ whole genome shotgun (WGS) entry which is preliminary data.</text>
</comment>
<protein>
    <submittedName>
        <fullName evidence="1">Uncharacterized protein</fullName>
    </submittedName>
</protein>
<reference evidence="1" key="1">
    <citation type="submission" date="2020-10" db="EMBL/GenBank/DDBJ databases">
        <authorList>
            <person name="Gilroy R."/>
        </authorList>
    </citation>
    <scope>NUCLEOTIDE SEQUENCE</scope>
    <source>
        <strain evidence="1">CHK152-2871</strain>
    </source>
</reference>
<dbReference type="AlphaFoldDB" id="A0A9D1FI50"/>
<proteinExistence type="predicted"/>
<evidence type="ECO:0000313" key="2">
    <source>
        <dbReference type="Proteomes" id="UP000886865"/>
    </source>
</evidence>
<gene>
    <name evidence="1" type="ORF">IAA86_02570</name>
</gene>
<accession>A0A9D1FI50</accession>